<accession>A0A427YLR4</accession>
<protein>
    <recommendedName>
        <fullName evidence="2">J domain-containing protein</fullName>
    </recommendedName>
</protein>
<evidence type="ECO:0000313" key="3">
    <source>
        <dbReference type="EMBL" id="RSH91997.1"/>
    </source>
</evidence>
<dbReference type="CDD" id="cd06257">
    <property type="entry name" value="DnaJ"/>
    <property type="match status" value="1"/>
</dbReference>
<dbReference type="Proteomes" id="UP000279259">
    <property type="component" value="Unassembled WGS sequence"/>
</dbReference>
<evidence type="ECO:0000313" key="4">
    <source>
        <dbReference type="Proteomes" id="UP000279259"/>
    </source>
</evidence>
<feature type="region of interest" description="Disordered" evidence="1">
    <location>
        <begin position="173"/>
        <end position="192"/>
    </location>
</feature>
<feature type="domain" description="J" evidence="2">
    <location>
        <begin position="7"/>
        <end position="75"/>
    </location>
</feature>
<proteinExistence type="predicted"/>
<dbReference type="SUPFAM" id="SSF46565">
    <property type="entry name" value="Chaperone J-domain"/>
    <property type="match status" value="1"/>
</dbReference>
<dbReference type="InterPro" id="IPR001623">
    <property type="entry name" value="DnaJ_domain"/>
</dbReference>
<dbReference type="EMBL" id="RSCD01000007">
    <property type="protein sequence ID" value="RSH91997.1"/>
    <property type="molecule type" value="Genomic_DNA"/>
</dbReference>
<comment type="caution">
    <text evidence="3">The sequence shown here is derived from an EMBL/GenBank/DDBJ whole genome shotgun (WGS) entry which is preliminary data.</text>
</comment>
<evidence type="ECO:0000259" key="2">
    <source>
        <dbReference type="PROSITE" id="PS50076"/>
    </source>
</evidence>
<dbReference type="InterPro" id="IPR036869">
    <property type="entry name" value="J_dom_sf"/>
</dbReference>
<dbReference type="PROSITE" id="PS50076">
    <property type="entry name" value="DNAJ_2"/>
    <property type="match status" value="1"/>
</dbReference>
<dbReference type="AlphaFoldDB" id="A0A427YLR4"/>
<gene>
    <name evidence="3" type="ORF">EHS25_009368</name>
</gene>
<dbReference type="Pfam" id="PF00226">
    <property type="entry name" value="DnaJ"/>
    <property type="match status" value="1"/>
</dbReference>
<dbReference type="SMART" id="SM00271">
    <property type="entry name" value="DnaJ"/>
    <property type="match status" value="1"/>
</dbReference>
<name>A0A427YLR4_9TREE</name>
<dbReference type="PANTHER" id="PTHR24074">
    <property type="entry name" value="CO-CHAPERONE PROTEIN DJLA"/>
    <property type="match status" value="1"/>
</dbReference>
<reference evidence="3 4" key="1">
    <citation type="submission" date="2018-11" db="EMBL/GenBank/DDBJ databases">
        <title>Genome sequence of Saitozyma podzolica DSM 27192.</title>
        <authorList>
            <person name="Aliyu H."/>
            <person name="Gorte O."/>
            <person name="Ochsenreither K."/>
        </authorList>
    </citation>
    <scope>NUCLEOTIDE SEQUENCE [LARGE SCALE GENOMIC DNA]</scope>
    <source>
        <strain evidence="3 4">DSM 27192</strain>
    </source>
</reference>
<keyword evidence="4" id="KW-1185">Reference proteome</keyword>
<dbReference type="Gene3D" id="1.10.287.110">
    <property type="entry name" value="DnaJ domain"/>
    <property type="match status" value="1"/>
</dbReference>
<dbReference type="OrthoDB" id="10250354at2759"/>
<dbReference type="InterPro" id="IPR050817">
    <property type="entry name" value="DjlA_DnaK_co-chaperone"/>
</dbReference>
<dbReference type="PRINTS" id="PR00625">
    <property type="entry name" value="JDOMAIN"/>
</dbReference>
<dbReference type="InterPro" id="IPR018253">
    <property type="entry name" value="DnaJ_domain_CS"/>
</dbReference>
<dbReference type="STRING" id="1890683.A0A427YLR4"/>
<organism evidence="3 4">
    <name type="scientific">Saitozyma podzolica</name>
    <dbReference type="NCBI Taxonomy" id="1890683"/>
    <lineage>
        <taxon>Eukaryota</taxon>
        <taxon>Fungi</taxon>
        <taxon>Dikarya</taxon>
        <taxon>Basidiomycota</taxon>
        <taxon>Agaricomycotina</taxon>
        <taxon>Tremellomycetes</taxon>
        <taxon>Tremellales</taxon>
        <taxon>Trimorphomycetaceae</taxon>
        <taxon>Saitozyma</taxon>
    </lineage>
</organism>
<dbReference type="PROSITE" id="PS00636">
    <property type="entry name" value="DNAJ_1"/>
    <property type="match status" value="1"/>
</dbReference>
<evidence type="ECO:0000256" key="1">
    <source>
        <dbReference type="SAM" id="MobiDB-lite"/>
    </source>
</evidence>
<sequence>MHIEPLTYYDLLEVSETATASEVRKAYLKKAAECHPDKHVGTSEEDRATEAFKAINEAYETLFDADLREEYDQKLATLRLANRSPSPEPRPVPTYVSPPFFPFPPMQPMPPVGLHPPPLHPHPGAGAGAGVGAGRGRPRFPAPLFHPFFTPPTDPAFRPFLRRERVFRPRPMRSSTLKSTLKQGKCSAVIGR</sequence>